<proteinExistence type="predicted"/>
<protein>
    <submittedName>
        <fullName evidence="2">Uncharacterized protein</fullName>
    </submittedName>
</protein>
<accession>A0ABD1E8L7</accession>
<feature type="region of interest" description="Disordered" evidence="1">
    <location>
        <begin position="274"/>
        <end position="321"/>
    </location>
</feature>
<evidence type="ECO:0000313" key="2">
    <source>
        <dbReference type="EMBL" id="KAL1490935.1"/>
    </source>
</evidence>
<sequence length="404" mass="45190">MWIPTPNPWNVDTQSPEQVIQPKIGIQLANVSPSRDTAIAVGPRRNLPTYASYRKVEDSSSHKDEKWRTQDRMFADQQLPEGRLSGSHVEPQQTFIDYGHSDEENTTNAASLYYSQDTNQTNSWPLENSFPEDDYSYSPGVTPNYNQGTVHQTYHQCPCHSKENSSLSDPNNSSFGIFTPALSSTMNQSFVYPQRYEKVQSGAPNETYASDITSTKNITFAFGRGNRTISVPCKLGAVNQPTGSANGTFTTAPRSGRGNKTFAMASTPKKINQTFALSPNTNNRQQSRPLNQTYPRSNPNQLEQSSFDKNSSCPPCDEESAITDFPTEESYAREFQPWMSSTQRSWSVEEDSDSDVMYVSSLHRSQEGIHNIIQPMTPSPKKNSHRSKVDDCRCIPANDDSMLS</sequence>
<gene>
    <name evidence="2" type="ORF">ABEB36_011604</name>
</gene>
<keyword evidence="3" id="KW-1185">Reference proteome</keyword>
<evidence type="ECO:0000256" key="1">
    <source>
        <dbReference type="SAM" id="MobiDB-lite"/>
    </source>
</evidence>
<feature type="region of interest" description="Disordered" evidence="1">
    <location>
        <begin position="369"/>
        <end position="404"/>
    </location>
</feature>
<dbReference type="EMBL" id="JBDJPC010000009">
    <property type="protein sequence ID" value="KAL1490935.1"/>
    <property type="molecule type" value="Genomic_DNA"/>
</dbReference>
<reference evidence="2 3" key="1">
    <citation type="submission" date="2024-05" db="EMBL/GenBank/DDBJ databases">
        <title>Genetic variation in Jamaican populations of the coffee berry borer (Hypothenemus hampei).</title>
        <authorList>
            <person name="Errbii M."/>
            <person name="Myrie A."/>
        </authorList>
    </citation>
    <scope>NUCLEOTIDE SEQUENCE [LARGE SCALE GENOMIC DNA]</scope>
    <source>
        <strain evidence="2">JA-Hopewell-2020-01-JO</strain>
        <tissue evidence="2">Whole body</tissue>
    </source>
</reference>
<dbReference type="AlphaFoldDB" id="A0ABD1E8L7"/>
<comment type="caution">
    <text evidence="2">The sequence shown here is derived from an EMBL/GenBank/DDBJ whole genome shotgun (WGS) entry which is preliminary data.</text>
</comment>
<organism evidence="2 3">
    <name type="scientific">Hypothenemus hampei</name>
    <name type="common">Coffee berry borer</name>
    <dbReference type="NCBI Taxonomy" id="57062"/>
    <lineage>
        <taxon>Eukaryota</taxon>
        <taxon>Metazoa</taxon>
        <taxon>Ecdysozoa</taxon>
        <taxon>Arthropoda</taxon>
        <taxon>Hexapoda</taxon>
        <taxon>Insecta</taxon>
        <taxon>Pterygota</taxon>
        <taxon>Neoptera</taxon>
        <taxon>Endopterygota</taxon>
        <taxon>Coleoptera</taxon>
        <taxon>Polyphaga</taxon>
        <taxon>Cucujiformia</taxon>
        <taxon>Curculionidae</taxon>
        <taxon>Scolytinae</taxon>
        <taxon>Hypothenemus</taxon>
    </lineage>
</organism>
<evidence type="ECO:0000313" key="3">
    <source>
        <dbReference type="Proteomes" id="UP001566132"/>
    </source>
</evidence>
<name>A0ABD1E8L7_HYPHA</name>
<dbReference type="Proteomes" id="UP001566132">
    <property type="component" value="Unassembled WGS sequence"/>
</dbReference>
<feature type="compositionally biased region" description="Polar residues" evidence="1">
    <location>
        <begin position="274"/>
        <end position="313"/>
    </location>
</feature>